<evidence type="ECO:0008006" key="3">
    <source>
        <dbReference type="Google" id="ProtNLM"/>
    </source>
</evidence>
<accession>A0A1H1QZN1</accession>
<dbReference type="EMBL" id="LT629770">
    <property type="protein sequence ID" value="SDS28816.1"/>
    <property type="molecule type" value="Genomic_DNA"/>
</dbReference>
<organism evidence="1 2">
    <name type="scientific">Microbacterium paraoxydans</name>
    <dbReference type="NCBI Taxonomy" id="199592"/>
    <lineage>
        <taxon>Bacteria</taxon>
        <taxon>Bacillati</taxon>
        <taxon>Actinomycetota</taxon>
        <taxon>Actinomycetes</taxon>
        <taxon>Micrococcales</taxon>
        <taxon>Microbacteriaceae</taxon>
        <taxon>Microbacterium</taxon>
    </lineage>
</organism>
<dbReference type="Gene3D" id="3.40.190.10">
    <property type="entry name" value="Periplasmic binding protein-like II"/>
    <property type="match status" value="1"/>
</dbReference>
<protein>
    <recommendedName>
        <fullName evidence="3">Extracellular solute-binding protein, family 3</fullName>
    </recommendedName>
</protein>
<dbReference type="Proteomes" id="UP000182126">
    <property type="component" value="Chromosome I"/>
</dbReference>
<dbReference type="AlphaFoldDB" id="A0A1H1QZN1"/>
<name>A0A1H1QZN1_9MICO</name>
<sequence length="142" mass="15351">MLAGCMAIPADVDGTLDEARDGEIRVGITHNPPWTDTTDPSDPAGVEVRLVEEFAETLDATVVWTVDSEANLAERLHDHALDLAVGGFTDDTPWVDKAAMTVPFDDATTAGETKKHVMLTVLGENRFLTTLETFLLERGGAR</sequence>
<reference evidence="1 2" key="1">
    <citation type="submission" date="2016-10" db="EMBL/GenBank/DDBJ databases">
        <authorList>
            <person name="de Groot N.N."/>
        </authorList>
    </citation>
    <scope>NUCLEOTIDE SEQUENCE [LARGE SCALE GENOMIC DNA]</scope>
    <source>
        <strain evidence="1 2">DSM 15019</strain>
    </source>
</reference>
<evidence type="ECO:0000313" key="2">
    <source>
        <dbReference type="Proteomes" id="UP000182126"/>
    </source>
</evidence>
<gene>
    <name evidence="1" type="ORF">SAMN04489809_1519</name>
</gene>
<proteinExistence type="predicted"/>
<dbReference type="SUPFAM" id="SSF53850">
    <property type="entry name" value="Periplasmic binding protein-like II"/>
    <property type="match status" value="1"/>
</dbReference>
<evidence type="ECO:0000313" key="1">
    <source>
        <dbReference type="EMBL" id="SDS28816.1"/>
    </source>
</evidence>